<dbReference type="Gene3D" id="2.130.10.10">
    <property type="entry name" value="YVTN repeat-like/Quinoprotein amine dehydrogenase"/>
    <property type="match status" value="2"/>
</dbReference>
<protein>
    <recommendedName>
        <fullName evidence="5">Translation initiation factor beta propellor-like domain-containing protein</fullName>
    </recommendedName>
</protein>
<organism evidence="3 4">
    <name type="scientific">Oceanospirillum sediminis</name>
    <dbReference type="NCBI Taxonomy" id="2760088"/>
    <lineage>
        <taxon>Bacteria</taxon>
        <taxon>Pseudomonadati</taxon>
        <taxon>Pseudomonadota</taxon>
        <taxon>Gammaproteobacteria</taxon>
        <taxon>Oceanospirillales</taxon>
        <taxon>Oceanospirillaceae</taxon>
        <taxon>Oceanospirillum</taxon>
    </lineage>
</organism>
<evidence type="ECO:0000313" key="4">
    <source>
        <dbReference type="Proteomes" id="UP000565262"/>
    </source>
</evidence>
<feature type="repeat" description="WD" evidence="1">
    <location>
        <begin position="248"/>
        <end position="289"/>
    </location>
</feature>
<dbReference type="PROSITE" id="PS50082">
    <property type="entry name" value="WD_REPEATS_2"/>
    <property type="match status" value="1"/>
</dbReference>
<dbReference type="AlphaFoldDB" id="A0A839IUN0"/>
<accession>A0A839IUN0</accession>
<dbReference type="Pfam" id="PF00400">
    <property type="entry name" value="WD40"/>
    <property type="match status" value="2"/>
</dbReference>
<dbReference type="SMART" id="SM00320">
    <property type="entry name" value="WD40"/>
    <property type="match status" value="5"/>
</dbReference>
<name>A0A839IUN0_9GAMM</name>
<dbReference type="PANTHER" id="PTHR19879:SF9">
    <property type="entry name" value="TRANSCRIPTION INITIATION FACTOR TFIID SUBUNIT 5"/>
    <property type="match status" value="1"/>
</dbReference>
<dbReference type="PROSITE" id="PS51257">
    <property type="entry name" value="PROKAR_LIPOPROTEIN"/>
    <property type="match status" value="1"/>
</dbReference>
<evidence type="ECO:0008006" key="5">
    <source>
        <dbReference type="Google" id="ProtNLM"/>
    </source>
</evidence>
<dbReference type="Proteomes" id="UP000565262">
    <property type="component" value="Unassembled WGS sequence"/>
</dbReference>
<feature type="signal peptide" evidence="2">
    <location>
        <begin position="1"/>
        <end position="21"/>
    </location>
</feature>
<comment type="caution">
    <text evidence="3">The sequence shown here is derived from an EMBL/GenBank/DDBJ whole genome shotgun (WGS) entry which is preliminary data.</text>
</comment>
<keyword evidence="4" id="KW-1185">Reference proteome</keyword>
<evidence type="ECO:0000256" key="2">
    <source>
        <dbReference type="SAM" id="SignalP"/>
    </source>
</evidence>
<evidence type="ECO:0000313" key="3">
    <source>
        <dbReference type="EMBL" id="MBB1487826.1"/>
    </source>
</evidence>
<keyword evidence="1" id="KW-0853">WD repeat</keyword>
<dbReference type="InterPro" id="IPR015943">
    <property type="entry name" value="WD40/YVTN_repeat-like_dom_sf"/>
</dbReference>
<proteinExistence type="predicted"/>
<evidence type="ECO:0000256" key="1">
    <source>
        <dbReference type="PROSITE-ProRule" id="PRU00221"/>
    </source>
</evidence>
<dbReference type="RefSeq" id="WP_182809601.1">
    <property type="nucleotide sequence ID" value="NZ_JACJFM010000019.1"/>
</dbReference>
<feature type="chain" id="PRO_5032507348" description="Translation initiation factor beta propellor-like domain-containing protein" evidence="2">
    <location>
        <begin position="22"/>
        <end position="330"/>
    </location>
</feature>
<dbReference type="SUPFAM" id="SSF50998">
    <property type="entry name" value="Quinoprotein alcohol dehydrogenase-like"/>
    <property type="match status" value="1"/>
</dbReference>
<keyword evidence="2" id="KW-0732">Signal</keyword>
<dbReference type="InterPro" id="IPR011047">
    <property type="entry name" value="Quinoprotein_ADH-like_sf"/>
</dbReference>
<reference evidence="3 4" key="1">
    <citation type="submission" date="2020-08" db="EMBL/GenBank/DDBJ databases">
        <title>Oceanospirillum sp. nov. isolated from marine sediment.</title>
        <authorList>
            <person name="Ji X."/>
        </authorList>
    </citation>
    <scope>NUCLEOTIDE SEQUENCE [LARGE SCALE GENOMIC DNA]</scope>
    <source>
        <strain evidence="3 4">D5</strain>
    </source>
</reference>
<dbReference type="InterPro" id="IPR001680">
    <property type="entry name" value="WD40_rpt"/>
</dbReference>
<sequence length="330" mass="35071">MIPVRKTITSALLLTALGAVTGCIDQTPPNNTWELAVKGAFDAALNTDGSAAVIASINHGGSFWQLPQKERIYNWNHKAGEYSLFSQVAVAGNGRYGATAEQDRLTLWDATSGKPANFWALPDDVRSLAISDDGSYLIAGMDNSTAVLISTSQGQGVRNFSVDDQVTAVAISGDNRLAIAGTRTGSVYIWSLPDGEIKGQWSHENQVRSVALSPGAAYAFSGAQGGSGVLVDLNSGKIAMNMDINRGVEVASSTYTAARFAPQQNELLTGTSTGKIKLWDLSTQQQTAGWEGSKRDKWKPSGVSIMDVAFTRDGSYRAMGSNGLAYEFSK</sequence>
<dbReference type="EMBL" id="JACJFM010000019">
    <property type="protein sequence ID" value="MBB1487826.1"/>
    <property type="molecule type" value="Genomic_DNA"/>
</dbReference>
<gene>
    <name evidence="3" type="ORF">H4O21_14565</name>
</gene>
<dbReference type="PANTHER" id="PTHR19879">
    <property type="entry name" value="TRANSCRIPTION INITIATION FACTOR TFIID"/>
    <property type="match status" value="1"/>
</dbReference>